<dbReference type="PANTHER" id="PTHR39200">
    <property type="entry name" value="HYPOTHETICAL EXPORTED PROTEIN"/>
    <property type="match status" value="1"/>
</dbReference>
<evidence type="ECO:0000256" key="2">
    <source>
        <dbReference type="SAM" id="SignalP"/>
    </source>
</evidence>
<dbReference type="AlphaFoldDB" id="W0V395"/>
<organism evidence="4 5">
    <name type="scientific">Janthinobacterium agaricidamnosum NBRC 102515 = DSM 9628</name>
    <dbReference type="NCBI Taxonomy" id="1349767"/>
    <lineage>
        <taxon>Bacteria</taxon>
        <taxon>Pseudomonadati</taxon>
        <taxon>Pseudomonadota</taxon>
        <taxon>Betaproteobacteria</taxon>
        <taxon>Burkholderiales</taxon>
        <taxon>Oxalobacteraceae</taxon>
        <taxon>Janthinobacterium</taxon>
    </lineage>
</organism>
<evidence type="ECO:0000259" key="3">
    <source>
        <dbReference type="Pfam" id="PF10988"/>
    </source>
</evidence>
<dbReference type="Proteomes" id="UP000027604">
    <property type="component" value="Chromosome I"/>
</dbReference>
<dbReference type="EMBL" id="HG322949">
    <property type="protein sequence ID" value="CDG82055.1"/>
    <property type="molecule type" value="Genomic_DNA"/>
</dbReference>
<dbReference type="OrthoDB" id="8885859at2"/>
<proteinExistence type="predicted"/>
<reference evidence="4 5" key="1">
    <citation type="journal article" date="2015" name="Genome Announc.">
        <title>Genome Sequence of Mushroom Soft-Rot Pathogen Janthinobacterium agaricidamnosum.</title>
        <authorList>
            <person name="Graupner K."/>
            <person name="Lackner G."/>
            <person name="Hertweck C."/>
        </authorList>
    </citation>
    <scope>NUCLEOTIDE SEQUENCE [LARGE SCALE GENOMIC DNA]</scope>
    <source>
        <strain evidence="5">NBRC 102515 / DSM 9628</strain>
    </source>
</reference>
<name>W0V395_9BURK</name>
<dbReference type="KEGG" id="jag:GJA_1402"/>
<feature type="signal peptide" evidence="2">
    <location>
        <begin position="1"/>
        <end position="22"/>
    </location>
</feature>
<evidence type="ECO:0000313" key="4">
    <source>
        <dbReference type="EMBL" id="CDG82055.1"/>
    </source>
</evidence>
<accession>W0V395</accession>
<keyword evidence="2" id="KW-0732">Signal</keyword>
<feature type="domain" description="Putative auto-transporter adhesin head GIN" evidence="3">
    <location>
        <begin position="58"/>
        <end position="240"/>
    </location>
</feature>
<dbReference type="Pfam" id="PF10988">
    <property type="entry name" value="DUF2807"/>
    <property type="match status" value="1"/>
</dbReference>
<dbReference type="PANTHER" id="PTHR39200:SF1">
    <property type="entry name" value="AUTO-TRANSPORTER ADHESIN HEAD GIN DOMAIN-CONTAINING PROTEIN-RELATED"/>
    <property type="match status" value="1"/>
</dbReference>
<keyword evidence="5" id="KW-1185">Reference proteome</keyword>
<dbReference type="PROSITE" id="PS51257">
    <property type="entry name" value="PROKAR_LIPOPROTEIN"/>
    <property type="match status" value="1"/>
</dbReference>
<feature type="region of interest" description="Disordered" evidence="1">
    <location>
        <begin position="241"/>
        <end position="260"/>
    </location>
</feature>
<evidence type="ECO:0000256" key="1">
    <source>
        <dbReference type="SAM" id="MobiDB-lite"/>
    </source>
</evidence>
<dbReference type="eggNOG" id="COG3595">
    <property type="taxonomic scope" value="Bacteria"/>
</dbReference>
<sequence>MATTLSRSGILAGIMLACGALAVTLPAASVSASPLDWFSGSRIKGSGNLQKQTREPGHFSALALGVPGKLELRFGNTESVTIETDDNIQSQIDTAVENGVLRIRSAKRNSNFSPTALRIVVQAKNIDRITVGGSGSIHAEVLRAPRLKVEVGGSGSVDVGQLDSESLSVSIGGSGNFKAAGRSNDFSVAIGGSGSVSAGRLEARTVNISIGGSGETTVWARQALDISIGGSGDVSYYGAPRLSQSTHGSGRVRKLGEAPN</sequence>
<dbReference type="InterPro" id="IPR021255">
    <property type="entry name" value="DUF2807"/>
</dbReference>
<feature type="chain" id="PRO_5004797529" evidence="2">
    <location>
        <begin position="23"/>
        <end position="260"/>
    </location>
</feature>
<dbReference type="PATRIC" id="fig|1349767.4.peg.3105"/>
<protein>
    <submittedName>
        <fullName evidence="4">Uncharacterized domain protein</fullName>
    </submittedName>
</protein>
<dbReference type="STRING" id="1349767.GJA_1402"/>
<evidence type="ECO:0000313" key="5">
    <source>
        <dbReference type="Proteomes" id="UP000027604"/>
    </source>
</evidence>
<dbReference type="RefSeq" id="WP_038490137.1">
    <property type="nucleotide sequence ID" value="NZ_BCTH01000069.1"/>
</dbReference>
<dbReference type="HOGENOM" id="CLU_072746_2_1_4"/>
<gene>
    <name evidence="4" type="ORF">GJA_1402</name>
</gene>
<dbReference type="Gene3D" id="2.160.20.120">
    <property type="match status" value="1"/>
</dbReference>